<keyword evidence="5 8" id="KW-0812">Transmembrane</keyword>
<keyword evidence="4 8" id="KW-1003">Cell membrane</keyword>
<dbReference type="GO" id="GO:0005886">
    <property type="term" value="C:plasma membrane"/>
    <property type="evidence" value="ECO:0007669"/>
    <property type="project" value="UniProtKB-SubCell"/>
</dbReference>
<evidence type="ECO:0000256" key="2">
    <source>
        <dbReference type="ARBA" id="ARBA00005697"/>
    </source>
</evidence>
<keyword evidence="11" id="KW-1185">Reference proteome</keyword>
<dbReference type="EMBL" id="QFYR01000003">
    <property type="protein sequence ID" value="RAK52425.1"/>
    <property type="molecule type" value="Genomic_DNA"/>
</dbReference>
<evidence type="ECO:0000313" key="10">
    <source>
        <dbReference type="EMBL" id="RAK52425.1"/>
    </source>
</evidence>
<feature type="transmembrane region" description="Helical" evidence="9">
    <location>
        <begin position="21"/>
        <end position="41"/>
    </location>
</feature>
<evidence type="ECO:0000256" key="7">
    <source>
        <dbReference type="ARBA" id="ARBA00023136"/>
    </source>
</evidence>
<feature type="transmembrane region" description="Helical" evidence="9">
    <location>
        <begin position="77"/>
        <end position="96"/>
    </location>
</feature>
<feature type="transmembrane region" description="Helical" evidence="9">
    <location>
        <begin position="381"/>
        <end position="410"/>
    </location>
</feature>
<evidence type="ECO:0000256" key="1">
    <source>
        <dbReference type="ARBA" id="ARBA00004651"/>
    </source>
</evidence>
<comment type="caution">
    <text evidence="10">The sequence shown here is derived from an EMBL/GenBank/DDBJ whole genome shotgun (WGS) entry which is preliminary data.</text>
</comment>
<dbReference type="Proteomes" id="UP000249725">
    <property type="component" value="Unassembled WGS sequence"/>
</dbReference>
<evidence type="ECO:0000256" key="4">
    <source>
        <dbReference type="ARBA" id="ARBA00022475"/>
    </source>
</evidence>
<dbReference type="OrthoDB" id="9808458at2"/>
<keyword evidence="7 8" id="KW-0472">Membrane</keyword>
<dbReference type="Pfam" id="PF00860">
    <property type="entry name" value="Xan_ur_permease"/>
    <property type="match status" value="1"/>
</dbReference>
<protein>
    <submittedName>
        <fullName evidence="10">NCS2 family permease</fullName>
    </submittedName>
</protein>
<comment type="similarity">
    <text evidence="2 8">Belongs to the nucleobase:cation symporter-2 (NCS2) (TC 2.A.40) family. Azg-like subfamily.</text>
</comment>
<reference evidence="11" key="1">
    <citation type="submission" date="2018-05" db="EMBL/GenBank/DDBJ databases">
        <authorList>
            <person name="Li X."/>
        </authorList>
    </citation>
    <scope>NUCLEOTIDE SEQUENCE [LARGE SCALE GENOMIC DNA]</scope>
    <source>
        <strain evidence="11">YIM 73061</strain>
    </source>
</reference>
<evidence type="ECO:0000256" key="9">
    <source>
        <dbReference type="SAM" id="Phobius"/>
    </source>
</evidence>
<feature type="transmembrane region" description="Helical" evidence="9">
    <location>
        <begin position="197"/>
        <end position="215"/>
    </location>
</feature>
<feature type="transmembrane region" description="Helical" evidence="9">
    <location>
        <begin position="291"/>
        <end position="313"/>
    </location>
</feature>
<evidence type="ECO:0000256" key="5">
    <source>
        <dbReference type="ARBA" id="ARBA00022692"/>
    </source>
</evidence>
<evidence type="ECO:0000256" key="8">
    <source>
        <dbReference type="PIRNR" id="PIRNR005353"/>
    </source>
</evidence>
<dbReference type="PANTHER" id="PTHR43337:SF1">
    <property type="entry name" value="XANTHINE_URACIL PERMEASE C887.17-RELATED"/>
    <property type="match status" value="1"/>
</dbReference>
<accession>A0A328ACV4</accession>
<feature type="transmembrane region" description="Helical" evidence="9">
    <location>
        <begin position="325"/>
        <end position="343"/>
    </location>
</feature>
<dbReference type="InterPro" id="IPR026033">
    <property type="entry name" value="Azg-like_bact_archaea"/>
</dbReference>
<feature type="transmembrane region" description="Helical" evidence="9">
    <location>
        <begin position="173"/>
        <end position="190"/>
    </location>
</feature>
<organism evidence="10 11">
    <name type="scientific">Phenylobacterium deserti</name>
    <dbReference type="NCBI Taxonomy" id="1914756"/>
    <lineage>
        <taxon>Bacteria</taxon>
        <taxon>Pseudomonadati</taxon>
        <taxon>Pseudomonadota</taxon>
        <taxon>Alphaproteobacteria</taxon>
        <taxon>Caulobacterales</taxon>
        <taxon>Caulobacteraceae</taxon>
        <taxon>Phenylobacterium</taxon>
    </lineage>
</organism>
<keyword evidence="6 8" id="KW-1133">Transmembrane helix</keyword>
<proteinExistence type="inferred from homology"/>
<dbReference type="RefSeq" id="WP_111515749.1">
    <property type="nucleotide sequence ID" value="NZ_QFYR01000003.1"/>
</dbReference>
<gene>
    <name evidence="10" type="ORF">DJ018_13895</name>
</gene>
<feature type="transmembrane region" description="Helical" evidence="9">
    <location>
        <begin position="422"/>
        <end position="440"/>
    </location>
</feature>
<comment type="subcellular location">
    <subcellularLocation>
        <location evidence="1 8">Cell membrane</location>
        <topology evidence="1 8">Multi-pass membrane protein</topology>
    </subcellularLocation>
</comment>
<evidence type="ECO:0000256" key="3">
    <source>
        <dbReference type="ARBA" id="ARBA00022448"/>
    </source>
</evidence>
<feature type="transmembrane region" description="Helical" evidence="9">
    <location>
        <begin position="350"/>
        <end position="369"/>
    </location>
</feature>
<dbReference type="GO" id="GO:0005345">
    <property type="term" value="F:purine nucleobase transmembrane transporter activity"/>
    <property type="evidence" value="ECO:0007669"/>
    <property type="project" value="TreeGrafter"/>
</dbReference>
<dbReference type="PIRSF" id="PIRSF005353">
    <property type="entry name" value="PbuG"/>
    <property type="match status" value="1"/>
</dbReference>
<dbReference type="InterPro" id="IPR045018">
    <property type="entry name" value="Azg-like"/>
</dbReference>
<sequence length="441" mass="45358">MTFLDRTFQLSAHGTSVRTEALAGLTTFLTMAYIVVVNPAILGQAGMPASAVAAATCLSAAVGCFLMGFLANYPIALAPGMGLNAYFSFTVVQAMGVPWPTALGLVFLSGCLFLVLTLTGVRQLIISAIPRALFSAIAAGIGLFIALVGLRSAGLVTANPGTIIGLGHLHSPGARLALIGLALIAVLQALKVRAGLLIGILLTTALGWLLGLASWTPQPYSLTEMTATAFRLDVPAALGLEGRTVGLALVEILLVFLFVDLFDNLGTLVAVSKRAGLVQPDGTIPRLNRILLADAGATIVGSVAGTSTVVSYVESASGVAAGGKTGLTAIVVGLLFLATLFVAPWAQAIPAAATAPVLVLVGALMISPLTEIDWEDPVVAIPAFLTLVTIPFTFSIANGLAAGVIAYALLKLATRRLETSDWLLFVLAGLFILRFAVMVAQ</sequence>
<feature type="transmembrane region" description="Helical" evidence="9">
    <location>
        <begin position="102"/>
        <end position="121"/>
    </location>
</feature>
<evidence type="ECO:0000313" key="11">
    <source>
        <dbReference type="Proteomes" id="UP000249725"/>
    </source>
</evidence>
<keyword evidence="3 8" id="KW-0813">Transport</keyword>
<feature type="transmembrane region" description="Helical" evidence="9">
    <location>
        <begin position="47"/>
        <end position="70"/>
    </location>
</feature>
<dbReference type="InterPro" id="IPR006043">
    <property type="entry name" value="NCS2"/>
</dbReference>
<name>A0A328ACV4_9CAUL</name>
<dbReference type="PANTHER" id="PTHR43337">
    <property type="entry name" value="XANTHINE/URACIL PERMEASE C887.17-RELATED"/>
    <property type="match status" value="1"/>
</dbReference>
<feature type="transmembrane region" description="Helical" evidence="9">
    <location>
        <begin position="133"/>
        <end position="153"/>
    </location>
</feature>
<evidence type="ECO:0000256" key="6">
    <source>
        <dbReference type="ARBA" id="ARBA00022989"/>
    </source>
</evidence>
<feature type="transmembrane region" description="Helical" evidence="9">
    <location>
        <begin position="245"/>
        <end position="271"/>
    </location>
</feature>
<dbReference type="AlphaFoldDB" id="A0A328ACV4"/>